<name>A0A2H3BLE1_9AGAR</name>
<dbReference type="Pfam" id="PF10275">
    <property type="entry name" value="Peptidase_C65"/>
    <property type="match status" value="1"/>
</dbReference>
<keyword evidence="3" id="KW-0645">Protease</keyword>
<organism evidence="9 10">
    <name type="scientific">Armillaria solidipes</name>
    <dbReference type="NCBI Taxonomy" id="1076256"/>
    <lineage>
        <taxon>Eukaryota</taxon>
        <taxon>Fungi</taxon>
        <taxon>Dikarya</taxon>
        <taxon>Basidiomycota</taxon>
        <taxon>Agaricomycotina</taxon>
        <taxon>Agaricomycetes</taxon>
        <taxon>Agaricomycetidae</taxon>
        <taxon>Agaricales</taxon>
        <taxon>Marasmiineae</taxon>
        <taxon>Physalacriaceae</taxon>
        <taxon>Armillaria</taxon>
    </lineage>
</organism>
<dbReference type="GO" id="GO:0006508">
    <property type="term" value="P:proteolysis"/>
    <property type="evidence" value="ECO:0007669"/>
    <property type="project" value="UniProtKB-KW"/>
</dbReference>
<reference evidence="10" key="1">
    <citation type="journal article" date="2017" name="Nat. Ecol. Evol.">
        <title>Genome expansion and lineage-specific genetic innovations in the forest pathogenic fungi Armillaria.</title>
        <authorList>
            <person name="Sipos G."/>
            <person name="Prasanna A.N."/>
            <person name="Walter M.C."/>
            <person name="O'Connor E."/>
            <person name="Balint B."/>
            <person name="Krizsan K."/>
            <person name="Kiss B."/>
            <person name="Hess J."/>
            <person name="Varga T."/>
            <person name="Slot J."/>
            <person name="Riley R."/>
            <person name="Boka B."/>
            <person name="Rigling D."/>
            <person name="Barry K."/>
            <person name="Lee J."/>
            <person name="Mihaltcheva S."/>
            <person name="LaButti K."/>
            <person name="Lipzen A."/>
            <person name="Waldron R."/>
            <person name="Moloney N.M."/>
            <person name="Sperisen C."/>
            <person name="Kredics L."/>
            <person name="Vagvoelgyi C."/>
            <person name="Patrignani A."/>
            <person name="Fitzpatrick D."/>
            <person name="Nagy I."/>
            <person name="Doyle S."/>
            <person name="Anderson J.B."/>
            <person name="Grigoriev I.V."/>
            <person name="Gueldener U."/>
            <person name="Muensterkoetter M."/>
            <person name="Nagy L.G."/>
        </authorList>
    </citation>
    <scope>NUCLEOTIDE SEQUENCE [LARGE SCALE GENOMIC DNA]</scope>
    <source>
        <strain evidence="10">28-4</strain>
    </source>
</reference>
<dbReference type="InterPro" id="IPR038765">
    <property type="entry name" value="Papain-like_cys_pep_sf"/>
</dbReference>
<dbReference type="Gene3D" id="1.20.1300.20">
    <property type="entry name" value="Peptidase C65 Otubain, subdomain 2"/>
    <property type="match status" value="1"/>
</dbReference>
<dbReference type="InterPro" id="IPR019400">
    <property type="entry name" value="Peptidase_C65_otubain"/>
</dbReference>
<accession>A0A2H3BLE1</accession>
<dbReference type="SUPFAM" id="SSF54001">
    <property type="entry name" value="Cysteine proteinases"/>
    <property type="match status" value="1"/>
</dbReference>
<keyword evidence="5" id="KW-0378">Hydrolase</keyword>
<comment type="catalytic activity">
    <reaction evidence="1">
        <text>Thiol-dependent hydrolysis of ester, thioester, amide, peptide and isopeptide bonds formed by the C-terminal Gly of ubiquitin (a 76-residue protein attached to proteins as an intracellular targeting signal).</text>
        <dbReference type="EC" id="3.4.19.12"/>
    </reaction>
</comment>
<dbReference type="InterPro" id="IPR042467">
    <property type="entry name" value="Peptidase_C65_otubain_sub2"/>
</dbReference>
<dbReference type="PANTHER" id="PTHR12931:SF15">
    <property type="entry name" value="UBIQUITIN THIOESTERASE OTUBAIN-LIKE"/>
    <property type="match status" value="1"/>
</dbReference>
<feature type="domain" description="OTU" evidence="8">
    <location>
        <begin position="99"/>
        <end position="309"/>
    </location>
</feature>
<dbReference type="GO" id="GO:0004843">
    <property type="term" value="F:cysteine-type deubiquitinase activity"/>
    <property type="evidence" value="ECO:0007669"/>
    <property type="project" value="UniProtKB-EC"/>
</dbReference>
<dbReference type="EC" id="3.4.19.12" evidence="2"/>
<keyword evidence="6" id="KW-0788">Thiol protease</keyword>
<dbReference type="CDD" id="cd22749">
    <property type="entry name" value="Otubain_C65"/>
    <property type="match status" value="1"/>
</dbReference>
<dbReference type="PROSITE" id="PS50802">
    <property type="entry name" value="OTU"/>
    <property type="match status" value="1"/>
</dbReference>
<dbReference type="InterPro" id="IPR003323">
    <property type="entry name" value="OTU_dom"/>
</dbReference>
<dbReference type="AlphaFoldDB" id="A0A2H3BLE1"/>
<gene>
    <name evidence="9" type="ORF">ARMSODRAFT_954549</name>
</gene>
<evidence type="ECO:0000256" key="2">
    <source>
        <dbReference type="ARBA" id="ARBA00012759"/>
    </source>
</evidence>
<evidence type="ECO:0000313" key="10">
    <source>
        <dbReference type="Proteomes" id="UP000218334"/>
    </source>
</evidence>
<feature type="region of interest" description="Disordered" evidence="7">
    <location>
        <begin position="1"/>
        <end position="25"/>
    </location>
</feature>
<evidence type="ECO:0000259" key="8">
    <source>
        <dbReference type="PROSITE" id="PS50802"/>
    </source>
</evidence>
<dbReference type="Proteomes" id="UP000218334">
    <property type="component" value="Unassembled WGS sequence"/>
</dbReference>
<proteinExistence type="predicted"/>
<evidence type="ECO:0000313" key="9">
    <source>
        <dbReference type="EMBL" id="PBK71721.1"/>
    </source>
</evidence>
<feature type="compositionally biased region" description="Pro residues" evidence="7">
    <location>
        <begin position="1"/>
        <end position="11"/>
    </location>
</feature>
<evidence type="ECO:0000256" key="6">
    <source>
        <dbReference type="ARBA" id="ARBA00022807"/>
    </source>
</evidence>
<dbReference type="InterPro" id="IPR042468">
    <property type="entry name" value="Peptidase_C65_otubain_sub1"/>
</dbReference>
<dbReference type="Gene3D" id="3.30.200.60">
    <property type="entry name" value="Peptidase C65 Otubain, subdomain 1"/>
    <property type="match status" value="1"/>
</dbReference>
<evidence type="ECO:0000256" key="5">
    <source>
        <dbReference type="ARBA" id="ARBA00022801"/>
    </source>
</evidence>
<dbReference type="GO" id="GO:0005634">
    <property type="term" value="C:nucleus"/>
    <property type="evidence" value="ECO:0007669"/>
    <property type="project" value="TreeGrafter"/>
</dbReference>
<protein>
    <recommendedName>
        <fullName evidence="2">ubiquitinyl hydrolase 1</fullName>
        <ecNumber evidence="2">3.4.19.12</ecNumber>
    </recommendedName>
</protein>
<evidence type="ECO:0000256" key="1">
    <source>
        <dbReference type="ARBA" id="ARBA00000707"/>
    </source>
</evidence>
<dbReference type="GO" id="GO:0071108">
    <property type="term" value="P:protein K48-linked deubiquitination"/>
    <property type="evidence" value="ECO:0007669"/>
    <property type="project" value="TreeGrafter"/>
</dbReference>
<dbReference type="GO" id="GO:0043130">
    <property type="term" value="F:ubiquitin binding"/>
    <property type="evidence" value="ECO:0007669"/>
    <property type="project" value="TreeGrafter"/>
</dbReference>
<dbReference type="STRING" id="1076256.A0A2H3BLE1"/>
<keyword evidence="4" id="KW-0833">Ubl conjugation pathway</keyword>
<dbReference type="EMBL" id="KZ293423">
    <property type="protein sequence ID" value="PBK71721.1"/>
    <property type="molecule type" value="Genomic_DNA"/>
</dbReference>
<evidence type="ECO:0000256" key="3">
    <source>
        <dbReference type="ARBA" id="ARBA00022670"/>
    </source>
</evidence>
<evidence type="ECO:0000256" key="4">
    <source>
        <dbReference type="ARBA" id="ARBA00022786"/>
    </source>
</evidence>
<evidence type="ECO:0000256" key="7">
    <source>
        <dbReference type="SAM" id="MobiDB-lite"/>
    </source>
</evidence>
<keyword evidence="10" id="KW-1185">Reference proteome</keyword>
<sequence length="310" mass="34442">MTTPPRSPPTAPRLRPAALPEIQDEPMQTPVQVTEDTDISTLTTAQVFDLNQSLLDEATGVTRPLIDEIAPISALRSEYEGGSHAFVRQIDWLTANGYHYIRRTRGDGDCFYRSVAFAYVERMLHALNPADAVENGVAALKSTLPMLENVGFQKLVFEDFYDVLESLLLSIVTPQTTGKTLNAVGLLEAFQSPEVSNSIVVYLRLLTSAQIRIDPDAFAPFLFHPELGEPMEVREFCEHFVEAVNKEADHVQMTALSRALQLNVNVAYLDGRNSNGLVDFVEFRSAADANETPLTLLYRPGHYDILVNSE</sequence>
<dbReference type="PANTHER" id="PTHR12931">
    <property type="entry name" value="UBIQUITIN THIOLESTERASE PROTEIN OTUB"/>
    <property type="match status" value="1"/>
</dbReference>